<accession>A0ABU7DAV1</accession>
<evidence type="ECO:0000256" key="3">
    <source>
        <dbReference type="SAM" id="SignalP"/>
    </source>
</evidence>
<keyword evidence="3" id="KW-0732">Signal</keyword>
<feature type="transmembrane region" description="Helical" evidence="2">
    <location>
        <begin position="72"/>
        <end position="90"/>
    </location>
</feature>
<evidence type="ECO:0000256" key="2">
    <source>
        <dbReference type="SAM" id="Phobius"/>
    </source>
</evidence>
<dbReference type="Proteomes" id="UP001352852">
    <property type="component" value="Unassembled WGS sequence"/>
</dbReference>
<keyword evidence="2" id="KW-0812">Transmembrane</keyword>
<evidence type="ECO:0000313" key="5">
    <source>
        <dbReference type="Proteomes" id="UP001352852"/>
    </source>
</evidence>
<evidence type="ECO:0000256" key="1">
    <source>
        <dbReference type="SAM" id="MobiDB-lite"/>
    </source>
</evidence>
<keyword evidence="2" id="KW-1133">Transmembrane helix</keyword>
<dbReference type="EMBL" id="JAHUTJ010019810">
    <property type="protein sequence ID" value="MED6272149.1"/>
    <property type="molecule type" value="Genomic_DNA"/>
</dbReference>
<reference evidence="4 5" key="1">
    <citation type="submission" date="2021-06" db="EMBL/GenBank/DDBJ databases">
        <authorList>
            <person name="Palmer J.M."/>
        </authorList>
    </citation>
    <scope>NUCLEOTIDE SEQUENCE [LARGE SCALE GENOMIC DNA]</scope>
    <source>
        <strain evidence="4 5">CL_MEX2019</strain>
        <tissue evidence="4">Muscle</tissue>
    </source>
</reference>
<proteinExistence type="predicted"/>
<keyword evidence="5" id="KW-1185">Reference proteome</keyword>
<comment type="caution">
    <text evidence="4">The sequence shown here is derived from an EMBL/GenBank/DDBJ whole genome shotgun (WGS) entry which is preliminary data.</text>
</comment>
<protein>
    <submittedName>
        <fullName evidence="4">Uncharacterized protein</fullName>
    </submittedName>
</protein>
<evidence type="ECO:0000313" key="4">
    <source>
        <dbReference type="EMBL" id="MED6272149.1"/>
    </source>
</evidence>
<feature type="chain" id="PRO_5047377323" evidence="3">
    <location>
        <begin position="18"/>
        <end position="126"/>
    </location>
</feature>
<feature type="region of interest" description="Disordered" evidence="1">
    <location>
        <begin position="98"/>
        <end position="126"/>
    </location>
</feature>
<gene>
    <name evidence="4" type="ORF">CHARACLAT_027284</name>
</gene>
<name>A0ABU7DAV1_9TELE</name>
<sequence>MLVNGCILAALTCFVSGIIWDDFYSFPPQTFLPKCPCLDFQMQKDLSIYFSSHTWEISPHETMQLDRDGCVLPLYFTRVVFFSTFIYLCVSVCSNRAKDGGSEQVSGCTHHSPVMKTQRQSEKHEF</sequence>
<organism evidence="4 5">
    <name type="scientific">Characodon lateralis</name>
    <dbReference type="NCBI Taxonomy" id="208331"/>
    <lineage>
        <taxon>Eukaryota</taxon>
        <taxon>Metazoa</taxon>
        <taxon>Chordata</taxon>
        <taxon>Craniata</taxon>
        <taxon>Vertebrata</taxon>
        <taxon>Euteleostomi</taxon>
        <taxon>Actinopterygii</taxon>
        <taxon>Neopterygii</taxon>
        <taxon>Teleostei</taxon>
        <taxon>Neoteleostei</taxon>
        <taxon>Acanthomorphata</taxon>
        <taxon>Ovalentaria</taxon>
        <taxon>Atherinomorphae</taxon>
        <taxon>Cyprinodontiformes</taxon>
        <taxon>Goodeidae</taxon>
        <taxon>Characodon</taxon>
    </lineage>
</organism>
<feature type="signal peptide" evidence="3">
    <location>
        <begin position="1"/>
        <end position="17"/>
    </location>
</feature>
<keyword evidence="2" id="KW-0472">Membrane</keyword>